<evidence type="ECO:0000256" key="5">
    <source>
        <dbReference type="ARBA" id="ARBA00023242"/>
    </source>
</evidence>
<keyword evidence="5" id="KW-0539">Nucleus</keyword>
<dbReference type="GO" id="GO:0042393">
    <property type="term" value="F:histone binding"/>
    <property type="evidence" value="ECO:0007669"/>
    <property type="project" value="InterPro"/>
</dbReference>
<feature type="compositionally biased region" description="Polar residues" evidence="6">
    <location>
        <begin position="33"/>
        <end position="48"/>
    </location>
</feature>
<dbReference type="AlphaFoldDB" id="A0A8K1CPC3"/>
<comment type="similarity">
    <text evidence="3">Belongs to the HPF1 family.</text>
</comment>
<protein>
    <submittedName>
        <fullName evidence="7">Uncharacterized protein</fullName>
    </submittedName>
</protein>
<dbReference type="GO" id="GO:0006974">
    <property type="term" value="P:DNA damage response"/>
    <property type="evidence" value="ECO:0007669"/>
    <property type="project" value="InterPro"/>
</dbReference>
<keyword evidence="4" id="KW-0158">Chromosome</keyword>
<reference evidence="7" key="1">
    <citation type="submission" date="2019-03" db="EMBL/GenBank/DDBJ databases">
        <title>Long read genome sequence of the mycoparasitic Pythium oligandrum ATCC 38472 isolated from sugarbeet rhizosphere.</title>
        <authorList>
            <person name="Gaulin E."/>
        </authorList>
    </citation>
    <scope>NUCLEOTIDE SEQUENCE</scope>
    <source>
        <strain evidence="7">ATCC 38472_TT</strain>
    </source>
</reference>
<evidence type="ECO:0000256" key="4">
    <source>
        <dbReference type="ARBA" id="ARBA00022454"/>
    </source>
</evidence>
<accession>A0A8K1CPC3</accession>
<dbReference type="PANTHER" id="PTHR13386:SF1">
    <property type="entry name" value="HISTONE PARYLATION FACTOR 1"/>
    <property type="match status" value="1"/>
</dbReference>
<dbReference type="EMBL" id="SPLM01000006">
    <property type="protein sequence ID" value="TMW67030.1"/>
    <property type="molecule type" value="Genomic_DNA"/>
</dbReference>
<dbReference type="GO" id="GO:0005634">
    <property type="term" value="C:nucleus"/>
    <property type="evidence" value="ECO:0007669"/>
    <property type="project" value="UniProtKB-SubCell"/>
</dbReference>
<feature type="region of interest" description="Disordered" evidence="6">
    <location>
        <begin position="1"/>
        <end position="60"/>
    </location>
</feature>
<name>A0A8K1CPC3_PYTOL</name>
<dbReference type="GO" id="GO:0072572">
    <property type="term" value="F:poly-ADP-D-ribose binding"/>
    <property type="evidence" value="ECO:0007669"/>
    <property type="project" value="TreeGrafter"/>
</dbReference>
<evidence type="ECO:0000256" key="1">
    <source>
        <dbReference type="ARBA" id="ARBA00004123"/>
    </source>
</evidence>
<keyword evidence="8" id="KW-1185">Reference proteome</keyword>
<dbReference type="Pfam" id="PF10228">
    <property type="entry name" value="HPF1"/>
    <property type="match status" value="1"/>
</dbReference>
<evidence type="ECO:0000313" key="7">
    <source>
        <dbReference type="EMBL" id="TMW67030.1"/>
    </source>
</evidence>
<gene>
    <name evidence="7" type="ORF">Poli38472_012146</name>
</gene>
<dbReference type="InterPro" id="IPR019361">
    <property type="entry name" value="HPF1"/>
</dbReference>
<comment type="subcellular location">
    <subcellularLocation>
        <location evidence="2">Chromosome</location>
    </subcellularLocation>
    <subcellularLocation>
        <location evidence="1">Nucleus</location>
    </subcellularLocation>
</comment>
<sequence length="394" mass="43130">MRRSTRQRRRVEATDAVASADTEPPAPKKQRQTDAAPQEVSNAVSAVQNDPKPTENETKTLVLPTDNREEWQRVLQETLVLSAPVEFYNLFDLASHLAPSQPLEAFVESLGLRLCGPFELLARAGTTLQYNKPLCLHGRYALDPPEVVTVLGDVWKRDDGAHWGYFRDAPNQTPSYVVYASDSSTCAFSIVASSLFHVLSERMKDAKSQASQELRELVQTYIEQHGGGGKAVPSASSLQSQRQREWTAASLHGPGIVVPYNATKRQGFRELPVTGDKLRALVTKMASGDAAAKKKAGDLITRATIANDECDFGTSLLLGLDLFTAGPALEKEALKLLRVAYALLGRKAFATVASDHLKHRSEGNEAIRSFVDGTASEMASYRPSTTWCTSRLTK</sequence>
<dbReference type="Proteomes" id="UP000794436">
    <property type="component" value="Unassembled WGS sequence"/>
</dbReference>
<evidence type="ECO:0000256" key="3">
    <source>
        <dbReference type="ARBA" id="ARBA00010803"/>
    </source>
</evidence>
<dbReference type="GO" id="GO:0005694">
    <property type="term" value="C:chromosome"/>
    <property type="evidence" value="ECO:0007669"/>
    <property type="project" value="UniProtKB-SubCell"/>
</dbReference>
<evidence type="ECO:0000313" key="8">
    <source>
        <dbReference type="Proteomes" id="UP000794436"/>
    </source>
</evidence>
<dbReference type="OrthoDB" id="416496at2759"/>
<evidence type="ECO:0000256" key="2">
    <source>
        <dbReference type="ARBA" id="ARBA00004286"/>
    </source>
</evidence>
<evidence type="ECO:0000256" key="6">
    <source>
        <dbReference type="SAM" id="MobiDB-lite"/>
    </source>
</evidence>
<organism evidence="7 8">
    <name type="scientific">Pythium oligandrum</name>
    <name type="common">Mycoparasitic fungus</name>
    <dbReference type="NCBI Taxonomy" id="41045"/>
    <lineage>
        <taxon>Eukaryota</taxon>
        <taxon>Sar</taxon>
        <taxon>Stramenopiles</taxon>
        <taxon>Oomycota</taxon>
        <taxon>Peronosporomycetes</taxon>
        <taxon>Pythiales</taxon>
        <taxon>Pythiaceae</taxon>
        <taxon>Pythium</taxon>
    </lineage>
</organism>
<dbReference type="PANTHER" id="PTHR13386">
    <property type="entry name" value="HISTONE PARYLATION FACTOR 1"/>
    <property type="match status" value="1"/>
</dbReference>
<comment type="caution">
    <text evidence="7">The sequence shown here is derived from an EMBL/GenBank/DDBJ whole genome shotgun (WGS) entry which is preliminary data.</text>
</comment>
<proteinExistence type="inferred from homology"/>